<evidence type="ECO:0000256" key="1">
    <source>
        <dbReference type="ARBA" id="ARBA00006354"/>
    </source>
</evidence>
<comment type="caution">
    <text evidence="5">The sequence shown here is derived from an EMBL/GenBank/DDBJ whole genome shotgun (WGS) entry which is preliminary data.</text>
</comment>
<keyword evidence="2" id="KW-0547">Nucleotide-binding</keyword>
<evidence type="ECO:0000313" key="6">
    <source>
        <dbReference type="Proteomes" id="UP000230906"/>
    </source>
</evidence>
<sequence>MISRVHAAQLIGLQADLVDVETDISKGLHSFAIVGLADKAVEEARDRISAAIKNSGFRSPQKGNRKVVVSLAPADIKKEGTAFDLPIALGYLLAEGGIKFDPTGKLFLGELGLSGNLRAVKGVLLTVKKARQAGFSEVYVPANNATEAALVPGIAVYAAPDLKSVIDHLNILKRDPTKVAPIKLTPTPETKVTPAVNESLIDFADIRGQGSAKRGLEIAAAGGHNVAMSGPPGTGKTMLAKAFAGILPPLAFDHIIETTGIHSASGALSPDTLITAPPYRSPHHTSSYVSLVGGGAWPKPGEITLAHRGVLFLDEFPEFEKRVIESLRQPLEDKVITVARARQSIIFPANFILVAAMNPCPCGYRFHRERECICSPSAIARYERKLSGPIIDRIDVWLTVPQIDPSKLSGESNEEKSEQVRSRVARARAIQVKRFRAAKLSIGTNGEMSVRELKRFAPLTPELTQLLNDSAKRLDLSARAYHRIIKLARTIADLTGAEQIAEPHLLEALQYRPKR</sequence>
<dbReference type="Gene3D" id="3.40.50.300">
    <property type="entry name" value="P-loop containing nucleotide triphosphate hydrolases"/>
    <property type="match status" value="1"/>
</dbReference>
<reference evidence="5 6" key="1">
    <citation type="submission" date="2017-09" db="EMBL/GenBank/DDBJ databases">
        <title>Depth-based differentiation of microbial function through sediment-hosted aquifers and enrichment of novel symbionts in the deep terrestrial subsurface.</title>
        <authorList>
            <person name="Probst A.J."/>
            <person name="Ladd B."/>
            <person name="Jarett J.K."/>
            <person name="Geller-Mcgrath D.E."/>
            <person name="Sieber C.M."/>
            <person name="Emerson J.B."/>
            <person name="Anantharaman K."/>
            <person name="Thomas B.C."/>
            <person name="Malmstrom R."/>
            <person name="Stieglmeier M."/>
            <person name="Klingl A."/>
            <person name="Woyke T."/>
            <person name="Ryan C.M."/>
            <person name="Banfield J.F."/>
        </authorList>
    </citation>
    <scope>NUCLEOTIDE SEQUENCE [LARGE SCALE GENOMIC DNA]</scope>
    <source>
        <strain evidence="5">CG10_big_fil_rev_8_21_14_0_10_50_13</strain>
    </source>
</reference>
<dbReference type="InterPro" id="IPR025158">
    <property type="entry name" value="Mg_chelat-rel_C"/>
</dbReference>
<protein>
    <submittedName>
        <fullName evidence="5">Magnesium chelatase</fullName>
    </submittedName>
</protein>
<comment type="similarity">
    <text evidence="1">Belongs to the Mg-chelatase subunits D/I family. ComM subfamily.</text>
</comment>
<dbReference type="Pfam" id="PF01078">
    <property type="entry name" value="Mg_chelatase"/>
    <property type="match status" value="1"/>
</dbReference>
<evidence type="ECO:0000313" key="5">
    <source>
        <dbReference type="EMBL" id="PIR45416.1"/>
    </source>
</evidence>
<dbReference type="Gene3D" id="3.30.230.10">
    <property type="match status" value="1"/>
</dbReference>
<evidence type="ECO:0000256" key="3">
    <source>
        <dbReference type="ARBA" id="ARBA00022840"/>
    </source>
</evidence>
<dbReference type="InterPro" id="IPR004482">
    <property type="entry name" value="Mg_chelat-rel"/>
</dbReference>
<evidence type="ECO:0000256" key="2">
    <source>
        <dbReference type="ARBA" id="ARBA00022741"/>
    </source>
</evidence>
<dbReference type="InterPro" id="IPR001208">
    <property type="entry name" value="MCM_dom"/>
</dbReference>
<dbReference type="PANTHER" id="PTHR32039:SF7">
    <property type="entry name" value="COMPETENCE PROTEIN COMM"/>
    <property type="match status" value="1"/>
</dbReference>
<dbReference type="InterPro" id="IPR014721">
    <property type="entry name" value="Ribsml_uS5_D2-typ_fold_subgr"/>
</dbReference>
<dbReference type="PANTHER" id="PTHR32039">
    <property type="entry name" value="MAGNESIUM-CHELATASE SUBUNIT CHLI"/>
    <property type="match status" value="1"/>
</dbReference>
<dbReference type="InterPro" id="IPR003593">
    <property type="entry name" value="AAA+_ATPase"/>
</dbReference>
<dbReference type="InterPro" id="IPR045006">
    <property type="entry name" value="CHLI-like"/>
</dbReference>
<dbReference type="EMBL" id="PCYJ01000022">
    <property type="protein sequence ID" value="PIR45416.1"/>
    <property type="molecule type" value="Genomic_DNA"/>
</dbReference>
<accession>A0A2H0RGA5</accession>
<dbReference type="Pfam" id="PF13541">
    <property type="entry name" value="ChlI"/>
    <property type="match status" value="1"/>
</dbReference>
<dbReference type="SMART" id="SM00382">
    <property type="entry name" value="AAA"/>
    <property type="match status" value="1"/>
</dbReference>
<dbReference type="NCBIfam" id="TIGR00368">
    <property type="entry name" value="YifB family Mg chelatase-like AAA ATPase"/>
    <property type="match status" value="1"/>
</dbReference>
<dbReference type="GO" id="GO:0005524">
    <property type="term" value="F:ATP binding"/>
    <property type="evidence" value="ECO:0007669"/>
    <property type="project" value="UniProtKB-KW"/>
</dbReference>
<feature type="domain" description="AAA+ ATPase" evidence="4">
    <location>
        <begin position="222"/>
        <end position="383"/>
    </location>
</feature>
<evidence type="ECO:0000259" key="4">
    <source>
        <dbReference type="SMART" id="SM00382"/>
    </source>
</evidence>
<dbReference type="GO" id="GO:0003677">
    <property type="term" value="F:DNA binding"/>
    <property type="evidence" value="ECO:0007669"/>
    <property type="project" value="InterPro"/>
</dbReference>
<dbReference type="InterPro" id="IPR000523">
    <property type="entry name" value="Mg_chelatse_chII-like_cat_dom"/>
</dbReference>
<dbReference type="Proteomes" id="UP000230906">
    <property type="component" value="Unassembled WGS sequence"/>
</dbReference>
<dbReference type="SUPFAM" id="SSF52540">
    <property type="entry name" value="P-loop containing nucleoside triphosphate hydrolases"/>
    <property type="match status" value="1"/>
</dbReference>
<organism evidence="5 6">
    <name type="scientific">Candidatus Vogelbacteria bacterium CG10_big_fil_rev_8_21_14_0_10_50_13</name>
    <dbReference type="NCBI Taxonomy" id="1975044"/>
    <lineage>
        <taxon>Bacteria</taxon>
        <taxon>Candidatus Vogeliibacteriota</taxon>
    </lineage>
</organism>
<name>A0A2H0RGA5_9BACT</name>
<dbReference type="InterPro" id="IPR020568">
    <property type="entry name" value="Ribosomal_Su5_D2-typ_SF"/>
</dbReference>
<keyword evidence="3" id="KW-0067">ATP-binding</keyword>
<dbReference type="InterPro" id="IPR027417">
    <property type="entry name" value="P-loop_NTPase"/>
</dbReference>
<dbReference type="Pfam" id="PF13335">
    <property type="entry name" value="Mg_chelatase_C"/>
    <property type="match status" value="1"/>
</dbReference>
<dbReference type="AlphaFoldDB" id="A0A2H0RGA5"/>
<dbReference type="SUPFAM" id="SSF54211">
    <property type="entry name" value="Ribosomal protein S5 domain 2-like"/>
    <property type="match status" value="1"/>
</dbReference>
<proteinExistence type="inferred from homology"/>
<gene>
    <name evidence="5" type="ORF">COV09_01480</name>
</gene>
<dbReference type="PRINTS" id="PR01657">
    <property type="entry name" value="MCMFAMILY"/>
</dbReference>